<proteinExistence type="inferred from homology"/>
<dbReference type="Pfam" id="PF07686">
    <property type="entry name" value="V-set"/>
    <property type="match status" value="1"/>
</dbReference>
<dbReference type="SMART" id="SM00409">
    <property type="entry name" value="IG"/>
    <property type="match status" value="1"/>
</dbReference>
<reference evidence="12" key="2">
    <citation type="submission" date="2025-08" db="UniProtKB">
        <authorList>
            <consortium name="Ensembl"/>
        </authorList>
    </citation>
    <scope>IDENTIFICATION</scope>
</reference>
<dbReference type="PROSITE" id="PS50835">
    <property type="entry name" value="IG_LIKE"/>
    <property type="match status" value="1"/>
</dbReference>
<dbReference type="InterPro" id="IPR013106">
    <property type="entry name" value="Ig_V-set"/>
</dbReference>
<evidence type="ECO:0000259" key="11">
    <source>
        <dbReference type="PROSITE" id="PS50835"/>
    </source>
</evidence>
<dbReference type="SMART" id="SM00406">
    <property type="entry name" value="IGv"/>
    <property type="match status" value="1"/>
</dbReference>
<keyword evidence="5 10" id="KW-1133">Transmembrane helix</keyword>
<dbReference type="AlphaFoldDB" id="A0AAY4ALT9"/>
<comment type="subcellular location">
    <subcellularLocation>
        <location evidence="1">Membrane</location>
        <topology evidence="1">Single-pass type I membrane protein</topology>
    </subcellularLocation>
</comment>
<evidence type="ECO:0000256" key="8">
    <source>
        <dbReference type="ARBA" id="ARBA00023180"/>
    </source>
</evidence>
<evidence type="ECO:0000256" key="1">
    <source>
        <dbReference type="ARBA" id="ARBA00004479"/>
    </source>
</evidence>
<dbReference type="PANTHER" id="PTHR13869">
    <property type="entry name" value="MYELIN P0 RELATED"/>
    <property type="match status" value="1"/>
</dbReference>
<reference evidence="12 13" key="1">
    <citation type="submission" date="2020-06" db="EMBL/GenBank/DDBJ databases">
        <authorList>
            <consortium name="Wellcome Sanger Institute Data Sharing"/>
        </authorList>
    </citation>
    <scope>NUCLEOTIDE SEQUENCE [LARGE SCALE GENOMIC DNA]</scope>
</reference>
<dbReference type="InterPro" id="IPR007110">
    <property type="entry name" value="Ig-like_dom"/>
</dbReference>
<dbReference type="SUPFAM" id="SSF48726">
    <property type="entry name" value="Immunoglobulin"/>
    <property type="match status" value="1"/>
</dbReference>
<keyword evidence="13" id="KW-1185">Reference proteome</keyword>
<keyword evidence="7" id="KW-1015">Disulfide bond</keyword>
<evidence type="ECO:0000256" key="10">
    <source>
        <dbReference type="SAM" id="Phobius"/>
    </source>
</evidence>
<dbReference type="GO" id="GO:0005886">
    <property type="term" value="C:plasma membrane"/>
    <property type="evidence" value="ECO:0007669"/>
    <property type="project" value="TreeGrafter"/>
</dbReference>
<sequence length="191" mass="21175">LRRVCIYLRSLLQVGAIEIVTPKELEAVNGTSVRLKCTFKSTHPVSENSVSVSWSFKPLQPGPDESVFHYQDGPFPPTIGRFKGHAVWSGDILGNDASITLNDVQFSFNGTYICQVRNPPDFQGFAGEISLKVVQTVSFSEIKILAIAVGGAIALVIIALVIFMVVSVCKRRHEDPELEMREKEWKESGPW</sequence>
<keyword evidence="3 10" id="KW-0812">Transmembrane</keyword>
<dbReference type="Gene3D" id="2.60.40.10">
    <property type="entry name" value="Immunoglobulins"/>
    <property type="match status" value="1"/>
</dbReference>
<keyword evidence="6 10" id="KW-0472">Membrane</keyword>
<dbReference type="InterPro" id="IPR013783">
    <property type="entry name" value="Ig-like_fold"/>
</dbReference>
<dbReference type="InterPro" id="IPR000920">
    <property type="entry name" value="Myelin_P0-rel"/>
</dbReference>
<reference evidence="12" key="3">
    <citation type="submission" date="2025-09" db="UniProtKB">
        <authorList>
            <consortium name="Ensembl"/>
        </authorList>
    </citation>
    <scope>IDENTIFICATION</scope>
</reference>
<feature type="transmembrane region" description="Helical" evidence="10">
    <location>
        <begin position="144"/>
        <end position="166"/>
    </location>
</feature>
<dbReference type="GeneTree" id="ENSGT01030000234556"/>
<feature type="domain" description="Ig-like" evidence="11">
    <location>
        <begin position="15"/>
        <end position="138"/>
    </location>
</feature>
<dbReference type="PANTHER" id="PTHR13869:SF21">
    <property type="entry name" value="MYELIN PROTEIN ZERO-LIKE PROTEIN 2"/>
    <property type="match status" value="1"/>
</dbReference>
<evidence type="ECO:0000256" key="2">
    <source>
        <dbReference type="ARBA" id="ARBA00007180"/>
    </source>
</evidence>
<keyword evidence="8" id="KW-0325">Glycoprotein</keyword>
<name>A0AAY4ALT9_9TELE</name>
<dbReference type="FunFam" id="2.60.40.10:FF:000193">
    <property type="entry name" value="Myelin protein zero-like 1 like"/>
    <property type="match status" value="1"/>
</dbReference>
<keyword evidence="4" id="KW-0732">Signal</keyword>
<keyword evidence="9" id="KW-0393">Immunoglobulin domain</keyword>
<evidence type="ECO:0000256" key="6">
    <source>
        <dbReference type="ARBA" id="ARBA00023136"/>
    </source>
</evidence>
<evidence type="ECO:0000256" key="7">
    <source>
        <dbReference type="ARBA" id="ARBA00023157"/>
    </source>
</evidence>
<protein>
    <recommendedName>
        <fullName evidence="11">Ig-like domain-containing protein</fullName>
    </recommendedName>
</protein>
<evidence type="ECO:0000313" key="12">
    <source>
        <dbReference type="Ensembl" id="ENSDCDP00010009822.1"/>
    </source>
</evidence>
<evidence type="ECO:0000256" key="9">
    <source>
        <dbReference type="ARBA" id="ARBA00023319"/>
    </source>
</evidence>
<comment type="similarity">
    <text evidence="2">Belongs to the myelin P0 protein family.</text>
</comment>
<evidence type="ECO:0000256" key="4">
    <source>
        <dbReference type="ARBA" id="ARBA00022729"/>
    </source>
</evidence>
<evidence type="ECO:0000313" key="13">
    <source>
        <dbReference type="Proteomes" id="UP000694580"/>
    </source>
</evidence>
<evidence type="ECO:0000256" key="3">
    <source>
        <dbReference type="ARBA" id="ARBA00022692"/>
    </source>
</evidence>
<dbReference type="GO" id="GO:0098609">
    <property type="term" value="P:cell-cell adhesion"/>
    <property type="evidence" value="ECO:0007669"/>
    <property type="project" value="TreeGrafter"/>
</dbReference>
<dbReference type="PRINTS" id="PR00213">
    <property type="entry name" value="MYELINP0"/>
</dbReference>
<dbReference type="Ensembl" id="ENSDCDT00010010313.1">
    <property type="protein sequence ID" value="ENSDCDP00010009822.1"/>
    <property type="gene ID" value="ENSDCDG00010004372.1"/>
</dbReference>
<dbReference type="InterPro" id="IPR003599">
    <property type="entry name" value="Ig_sub"/>
</dbReference>
<organism evidence="12 13">
    <name type="scientific">Denticeps clupeoides</name>
    <name type="common">denticle herring</name>
    <dbReference type="NCBI Taxonomy" id="299321"/>
    <lineage>
        <taxon>Eukaryota</taxon>
        <taxon>Metazoa</taxon>
        <taxon>Chordata</taxon>
        <taxon>Craniata</taxon>
        <taxon>Vertebrata</taxon>
        <taxon>Euteleostomi</taxon>
        <taxon>Actinopterygii</taxon>
        <taxon>Neopterygii</taxon>
        <taxon>Teleostei</taxon>
        <taxon>Clupei</taxon>
        <taxon>Clupeiformes</taxon>
        <taxon>Denticipitoidei</taxon>
        <taxon>Denticipitidae</taxon>
        <taxon>Denticeps</taxon>
    </lineage>
</organism>
<dbReference type="Proteomes" id="UP000694580">
    <property type="component" value="Chromosome 6"/>
</dbReference>
<accession>A0AAY4ALT9</accession>
<evidence type="ECO:0000256" key="5">
    <source>
        <dbReference type="ARBA" id="ARBA00022989"/>
    </source>
</evidence>
<dbReference type="InterPro" id="IPR036179">
    <property type="entry name" value="Ig-like_dom_sf"/>
</dbReference>